<evidence type="ECO:0000313" key="5">
    <source>
        <dbReference type="EMBL" id="CAH1980394.1"/>
    </source>
</evidence>
<comment type="similarity">
    <text evidence="2">Belongs to the eukaryotic AdoMetDC family.</text>
</comment>
<comment type="pathway">
    <text evidence="1">Amine and polyamine biosynthesis; S-adenosylmethioninamine biosynthesis; S-adenosylmethioninamine from S-adenosyl-L-methionine: step 1/1.</text>
</comment>
<evidence type="ECO:0000256" key="3">
    <source>
        <dbReference type="ARBA" id="ARBA00023066"/>
    </source>
</evidence>
<keyword evidence="4" id="KW-0620">Polyamine biosynthesis</keyword>
<dbReference type="GO" id="GO:0004014">
    <property type="term" value="F:adenosylmethionine decarboxylase activity"/>
    <property type="evidence" value="ECO:0007669"/>
    <property type="project" value="InterPro"/>
</dbReference>
<keyword evidence="3" id="KW-0745">Spermidine biosynthesis</keyword>
<evidence type="ECO:0000256" key="4">
    <source>
        <dbReference type="ARBA" id="ARBA00023115"/>
    </source>
</evidence>
<dbReference type="AlphaFoldDB" id="A0A9P0KU71"/>
<dbReference type="InterPro" id="IPR048283">
    <property type="entry name" value="AdoMetDC-like"/>
</dbReference>
<evidence type="ECO:0000256" key="2">
    <source>
        <dbReference type="ARBA" id="ARBA00008466"/>
    </source>
</evidence>
<dbReference type="SUPFAM" id="SSF56276">
    <property type="entry name" value="S-adenosylmethionine decarboxylase"/>
    <property type="match status" value="1"/>
</dbReference>
<dbReference type="InterPro" id="IPR016067">
    <property type="entry name" value="S-AdoMet_deCO2ase_core"/>
</dbReference>
<evidence type="ECO:0000313" key="6">
    <source>
        <dbReference type="Proteomes" id="UP001152888"/>
    </source>
</evidence>
<organism evidence="5 6">
    <name type="scientific">Acanthoscelides obtectus</name>
    <name type="common">Bean weevil</name>
    <name type="synonym">Bruchus obtectus</name>
    <dbReference type="NCBI Taxonomy" id="200917"/>
    <lineage>
        <taxon>Eukaryota</taxon>
        <taxon>Metazoa</taxon>
        <taxon>Ecdysozoa</taxon>
        <taxon>Arthropoda</taxon>
        <taxon>Hexapoda</taxon>
        <taxon>Insecta</taxon>
        <taxon>Pterygota</taxon>
        <taxon>Neoptera</taxon>
        <taxon>Endopterygota</taxon>
        <taxon>Coleoptera</taxon>
        <taxon>Polyphaga</taxon>
        <taxon>Cucujiformia</taxon>
        <taxon>Chrysomeloidea</taxon>
        <taxon>Chrysomelidae</taxon>
        <taxon>Bruchinae</taxon>
        <taxon>Bruchini</taxon>
        <taxon>Acanthoscelides</taxon>
    </lineage>
</organism>
<protein>
    <submittedName>
        <fullName evidence="5">Uncharacterized protein</fullName>
    </submittedName>
</protein>
<sequence>MYHILNKLESLLKIVRCEIISFVKNDQIDAYVLR</sequence>
<dbReference type="Proteomes" id="UP001152888">
    <property type="component" value="Unassembled WGS sequence"/>
</dbReference>
<accession>A0A9P0KU71</accession>
<proteinExistence type="inferred from homology"/>
<dbReference type="Gene3D" id="3.30.360.50">
    <property type="entry name" value="S-adenosylmethionine decarboxylase"/>
    <property type="match status" value="1"/>
</dbReference>
<comment type="caution">
    <text evidence="5">The sequence shown here is derived from an EMBL/GenBank/DDBJ whole genome shotgun (WGS) entry which is preliminary data.</text>
</comment>
<reference evidence="5" key="1">
    <citation type="submission" date="2022-03" db="EMBL/GenBank/DDBJ databases">
        <authorList>
            <person name="Sayadi A."/>
        </authorList>
    </citation>
    <scope>NUCLEOTIDE SEQUENCE</scope>
</reference>
<dbReference type="GO" id="GO:0008295">
    <property type="term" value="P:spermidine biosynthetic process"/>
    <property type="evidence" value="ECO:0007669"/>
    <property type="project" value="UniProtKB-KW"/>
</dbReference>
<gene>
    <name evidence="5" type="ORF">ACAOBT_LOCUS13957</name>
</gene>
<dbReference type="Pfam" id="PF01536">
    <property type="entry name" value="SAM_decarbox"/>
    <property type="match status" value="1"/>
</dbReference>
<dbReference type="EMBL" id="CAKOFQ010006894">
    <property type="protein sequence ID" value="CAH1980394.1"/>
    <property type="molecule type" value="Genomic_DNA"/>
</dbReference>
<name>A0A9P0KU71_ACAOB</name>
<dbReference type="OrthoDB" id="1068353at2759"/>
<keyword evidence="6" id="KW-1185">Reference proteome</keyword>
<evidence type="ECO:0000256" key="1">
    <source>
        <dbReference type="ARBA" id="ARBA00004911"/>
    </source>
</evidence>